<dbReference type="Proteomes" id="UP001314169">
    <property type="component" value="Chromosome 18"/>
</dbReference>
<dbReference type="EMBL" id="OY882875">
    <property type="protein sequence ID" value="CAK6439291.1"/>
    <property type="molecule type" value="Genomic_DNA"/>
</dbReference>
<proteinExistence type="predicted"/>
<protein>
    <submittedName>
        <fullName evidence="1">Uncharacterized protein</fullName>
    </submittedName>
</protein>
<accession>A0ABN9ZLX4</accession>
<organism evidence="1 2">
    <name type="scientific">Pipistrellus nathusii</name>
    <name type="common">Nathusius' pipistrelle</name>
    <dbReference type="NCBI Taxonomy" id="59473"/>
    <lineage>
        <taxon>Eukaryota</taxon>
        <taxon>Metazoa</taxon>
        <taxon>Chordata</taxon>
        <taxon>Craniata</taxon>
        <taxon>Vertebrata</taxon>
        <taxon>Euteleostomi</taxon>
        <taxon>Mammalia</taxon>
        <taxon>Eutheria</taxon>
        <taxon>Laurasiatheria</taxon>
        <taxon>Chiroptera</taxon>
        <taxon>Yangochiroptera</taxon>
        <taxon>Vespertilionidae</taxon>
        <taxon>Pipistrellus</taxon>
    </lineage>
</organism>
<keyword evidence="2" id="KW-1185">Reference proteome</keyword>
<name>A0ABN9ZLX4_PIPNA</name>
<evidence type="ECO:0000313" key="1">
    <source>
        <dbReference type="EMBL" id="CAK6439291.1"/>
    </source>
</evidence>
<reference evidence="1" key="1">
    <citation type="submission" date="2023-12" db="EMBL/GenBank/DDBJ databases">
        <authorList>
            <person name="Brown T."/>
        </authorList>
    </citation>
    <scope>NUCLEOTIDE SEQUENCE</scope>
</reference>
<sequence length="99" mass="11060">MPPPPDTCQSFSKGKMGTTASQMTQMFLVVGKLSFFFQSLKLDSCPGLCTSFSLPQVVLYCRLSLLFGADVVCIKKKNKSFNVFKEFCLGNMFICCFQK</sequence>
<gene>
    <name evidence="1" type="ORF">MPIPNATIZW_LOCUS7597</name>
</gene>
<evidence type="ECO:0000313" key="2">
    <source>
        <dbReference type="Proteomes" id="UP001314169"/>
    </source>
</evidence>